<dbReference type="InterPro" id="IPR036388">
    <property type="entry name" value="WH-like_DNA-bd_sf"/>
</dbReference>
<comment type="caution">
    <text evidence="5">The sequence shown here is derived from an EMBL/GenBank/DDBJ whole genome shotgun (WGS) entry which is preliminary data.</text>
</comment>
<dbReference type="PANTHER" id="PTHR11849">
    <property type="entry name" value="ETS"/>
    <property type="match status" value="1"/>
</dbReference>
<keyword evidence="2 3" id="KW-0238">DNA-binding</keyword>
<dbReference type="Proteomes" id="UP001153148">
    <property type="component" value="Unassembled WGS sequence"/>
</dbReference>
<dbReference type="PRINTS" id="PR00454">
    <property type="entry name" value="ETSDOMAIN"/>
</dbReference>
<dbReference type="PROSITE" id="PS50061">
    <property type="entry name" value="ETS_DOMAIN_3"/>
    <property type="match status" value="1"/>
</dbReference>
<dbReference type="InterPro" id="IPR036390">
    <property type="entry name" value="WH_DNA-bd_sf"/>
</dbReference>
<protein>
    <recommendedName>
        <fullName evidence="4">ETS domain-containing protein</fullName>
    </recommendedName>
</protein>
<dbReference type="SMART" id="SM00413">
    <property type="entry name" value="ETS"/>
    <property type="match status" value="1"/>
</dbReference>
<comment type="similarity">
    <text evidence="1 3">Belongs to the ETS family.</text>
</comment>
<accession>A0ABN7PKB8</accession>
<reference evidence="5" key="1">
    <citation type="submission" date="2021-03" db="EMBL/GenBank/DDBJ databases">
        <authorList>
            <person name="Tran Van P."/>
        </authorList>
    </citation>
    <scope>NUCLEOTIDE SEQUENCE</scope>
</reference>
<dbReference type="EMBL" id="CAJPIN010047711">
    <property type="protein sequence ID" value="CAG2065876.1"/>
    <property type="molecule type" value="Genomic_DNA"/>
</dbReference>
<gene>
    <name evidence="5" type="ORF">TPAB3V08_LOCUS12819</name>
</gene>
<keyword evidence="3" id="KW-0539">Nucleus</keyword>
<proteinExistence type="inferred from homology"/>
<sequence length="230" mass="26687">MPTCPLALIHAIAWWLCTRLLRINQLYYWYSLFTTNFSEHVSSSVSHDIDDSYTIQGLRQRGEVKQGETTRLYQLNYFFTKYCLVAQCVILKREEGSRHVRYHHNSAPPRDLAQEDHQEGVVKENQKRNVAAYGSLSATCYSTGNTALASFAGKITSRDMFRFVHSEGVAKLWGTIKENPRMNYEKLSRAMRYYYKSKVLQPVLGRRLVYKFGPTAKGWRTPNPNFKNPE</sequence>
<evidence type="ECO:0000313" key="6">
    <source>
        <dbReference type="Proteomes" id="UP001153148"/>
    </source>
</evidence>
<comment type="subcellular location">
    <subcellularLocation>
        <location evidence="3">Nucleus</location>
    </subcellularLocation>
</comment>
<evidence type="ECO:0000259" key="4">
    <source>
        <dbReference type="PROSITE" id="PS50061"/>
    </source>
</evidence>
<name>A0ABN7PKB8_TIMPD</name>
<dbReference type="Pfam" id="PF00178">
    <property type="entry name" value="Ets"/>
    <property type="match status" value="1"/>
</dbReference>
<keyword evidence="6" id="KW-1185">Reference proteome</keyword>
<organism evidence="5 6">
    <name type="scientific">Timema podura</name>
    <name type="common">Walking stick</name>
    <dbReference type="NCBI Taxonomy" id="61482"/>
    <lineage>
        <taxon>Eukaryota</taxon>
        <taxon>Metazoa</taxon>
        <taxon>Ecdysozoa</taxon>
        <taxon>Arthropoda</taxon>
        <taxon>Hexapoda</taxon>
        <taxon>Insecta</taxon>
        <taxon>Pterygota</taxon>
        <taxon>Neoptera</taxon>
        <taxon>Polyneoptera</taxon>
        <taxon>Phasmatodea</taxon>
        <taxon>Timematodea</taxon>
        <taxon>Timematoidea</taxon>
        <taxon>Timematidae</taxon>
        <taxon>Timema</taxon>
    </lineage>
</organism>
<dbReference type="PANTHER" id="PTHR11849:SF190">
    <property type="entry name" value="ETS-DOMAIN PROTEIN"/>
    <property type="match status" value="1"/>
</dbReference>
<evidence type="ECO:0000256" key="3">
    <source>
        <dbReference type="RuleBase" id="RU004019"/>
    </source>
</evidence>
<evidence type="ECO:0000256" key="2">
    <source>
        <dbReference type="ARBA" id="ARBA00023125"/>
    </source>
</evidence>
<dbReference type="InterPro" id="IPR046328">
    <property type="entry name" value="ETS_fam"/>
</dbReference>
<dbReference type="Gene3D" id="1.10.10.10">
    <property type="entry name" value="Winged helix-like DNA-binding domain superfamily/Winged helix DNA-binding domain"/>
    <property type="match status" value="1"/>
</dbReference>
<evidence type="ECO:0000313" key="5">
    <source>
        <dbReference type="EMBL" id="CAG2065876.1"/>
    </source>
</evidence>
<dbReference type="SUPFAM" id="SSF46785">
    <property type="entry name" value="Winged helix' DNA-binding domain"/>
    <property type="match status" value="1"/>
</dbReference>
<evidence type="ECO:0000256" key="1">
    <source>
        <dbReference type="ARBA" id="ARBA00005562"/>
    </source>
</evidence>
<feature type="domain" description="ETS" evidence="4">
    <location>
        <begin position="161"/>
        <end position="213"/>
    </location>
</feature>
<dbReference type="InterPro" id="IPR000418">
    <property type="entry name" value="Ets_dom"/>
</dbReference>